<evidence type="ECO:0000256" key="1">
    <source>
        <dbReference type="SAM" id="MobiDB-lite"/>
    </source>
</evidence>
<keyword evidence="3" id="KW-1185">Reference proteome</keyword>
<protein>
    <submittedName>
        <fullName evidence="2">Uncharacterized protein</fullName>
    </submittedName>
</protein>
<reference evidence="2 3" key="1">
    <citation type="journal article" date="2020" name="ISME J.">
        <title>Uncovering the hidden diversity of litter-decomposition mechanisms in mushroom-forming fungi.</title>
        <authorList>
            <person name="Floudas D."/>
            <person name="Bentzer J."/>
            <person name="Ahren D."/>
            <person name="Johansson T."/>
            <person name="Persson P."/>
            <person name="Tunlid A."/>
        </authorList>
    </citation>
    <scope>NUCLEOTIDE SEQUENCE [LARGE SCALE GENOMIC DNA]</scope>
    <source>
        <strain evidence="2 3">CBS 661.87</strain>
    </source>
</reference>
<dbReference type="EMBL" id="JAACJP010000029">
    <property type="protein sequence ID" value="KAF5376315.1"/>
    <property type="molecule type" value="Genomic_DNA"/>
</dbReference>
<feature type="region of interest" description="Disordered" evidence="1">
    <location>
        <begin position="1"/>
        <end position="24"/>
    </location>
</feature>
<name>A0A8H5H4C0_9AGAR</name>
<proteinExistence type="predicted"/>
<comment type="caution">
    <text evidence="2">The sequence shown here is derived from an EMBL/GenBank/DDBJ whole genome shotgun (WGS) entry which is preliminary data.</text>
</comment>
<accession>A0A8H5H4C0</accession>
<evidence type="ECO:0000313" key="3">
    <source>
        <dbReference type="Proteomes" id="UP000565441"/>
    </source>
</evidence>
<evidence type="ECO:0000313" key="2">
    <source>
        <dbReference type="EMBL" id="KAF5376315.1"/>
    </source>
</evidence>
<organism evidence="2 3">
    <name type="scientific">Tricholomella constricta</name>
    <dbReference type="NCBI Taxonomy" id="117010"/>
    <lineage>
        <taxon>Eukaryota</taxon>
        <taxon>Fungi</taxon>
        <taxon>Dikarya</taxon>
        <taxon>Basidiomycota</taxon>
        <taxon>Agaricomycotina</taxon>
        <taxon>Agaricomycetes</taxon>
        <taxon>Agaricomycetidae</taxon>
        <taxon>Agaricales</taxon>
        <taxon>Tricholomatineae</taxon>
        <taxon>Lyophyllaceae</taxon>
        <taxon>Tricholomella</taxon>
    </lineage>
</organism>
<gene>
    <name evidence="2" type="ORF">D9615_008466</name>
</gene>
<dbReference type="AlphaFoldDB" id="A0A8H5H4C0"/>
<sequence>MAAIQKDNCNEDPTDDPGATLNPPTTIAHTLPHKIINAIIMAVAAQASHRLGSTQSTLAAFSAVSSHFRGLAQMLLFRDLTIALVPESKPLLGSLSSNPRLCSLVQKLTLSITSFPIQDTLPDDAAVCA</sequence>
<dbReference type="Proteomes" id="UP000565441">
    <property type="component" value="Unassembled WGS sequence"/>
</dbReference>